<evidence type="ECO:0000256" key="4">
    <source>
        <dbReference type="ARBA" id="ARBA00023136"/>
    </source>
</evidence>
<evidence type="ECO:0000256" key="1">
    <source>
        <dbReference type="ARBA" id="ARBA00004141"/>
    </source>
</evidence>
<gene>
    <name evidence="7" type="ORF">ACH61_00463</name>
</gene>
<dbReference type="PANTHER" id="PTHR43229">
    <property type="entry name" value="NODULATION PROTEIN J"/>
    <property type="match status" value="1"/>
</dbReference>
<evidence type="ECO:0000256" key="3">
    <source>
        <dbReference type="ARBA" id="ARBA00022989"/>
    </source>
</evidence>
<comment type="subcellular location">
    <subcellularLocation>
        <location evidence="1">Membrane</location>
        <topology evidence="1">Multi-pass membrane protein</topology>
    </subcellularLocation>
</comment>
<reference evidence="7 8" key="1">
    <citation type="submission" date="2015-08" db="EMBL/GenBank/DDBJ databases">
        <title>Draft Genome Sequence of Rathayibacter sp. Strain VKM Ac-2596 Isolated from Leaf Gall Induced by Plant-Parasitic Nematodes.</title>
        <authorList>
            <person name="Vasilenko O.V."/>
            <person name="Starodumova I.P."/>
            <person name="Tarlachkov S.V."/>
            <person name="Dorofeeva L.V."/>
            <person name="Evtushenko L.I."/>
        </authorList>
    </citation>
    <scope>NUCLEOTIDE SEQUENCE [LARGE SCALE GENOMIC DNA]</scope>
    <source>
        <strain evidence="7 8">VKM Ac-2596</strain>
    </source>
</reference>
<dbReference type="EMBL" id="LIIN01000008">
    <property type="protein sequence ID" value="KZX22396.1"/>
    <property type="molecule type" value="Genomic_DNA"/>
</dbReference>
<dbReference type="Pfam" id="PF01061">
    <property type="entry name" value="ABC2_membrane"/>
    <property type="match status" value="1"/>
</dbReference>
<dbReference type="GO" id="GO:0140359">
    <property type="term" value="F:ABC-type transporter activity"/>
    <property type="evidence" value="ECO:0007669"/>
    <property type="project" value="InterPro"/>
</dbReference>
<comment type="caution">
    <text evidence="7">The sequence shown here is derived from an EMBL/GenBank/DDBJ whole genome shotgun (WGS) entry which is preliminary data.</text>
</comment>
<name>A0A166IHB7_9MICO</name>
<evidence type="ECO:0000313" key="8">
    <source>
        <dbReference type="Proteomes" id="UP000076717"/>
    </source>
</evidence>
<dbReference type="Proteomes" id="UP000076717">
    <property type="component" value="Unassembled WGS sequence"/>
</dbReference>
<dbReference type="InterPro" id="IPR000412">
    <property type="entry name" value="ABC_2_transport"/>
</dbReference>
<sequence length="264" mass="26604">MTRASLALAADVVSAAARIGLRTFDVTRSLRAIIVSLAVGPCLQIVYLVGMSGATGGASVRVAIAALLLAGAVVAVESTAVTLATSRRDGVLSAVVLSTLPAALVWLGHVLAATGVGIVSGCAGLVLASILFGPTADFPLVLSLLAVIVVSLASAGFGFAVAALSLRLRDALLRASIVVSLMILLGGVVAPISSYDAVARIPAYMFPLTSSVQAVDEFLVGHADRSLGLLCLSALTGAIWAVVGGVAWTWALRSSRTTGQLDLS</sequence>
<organism evidence="7 8">
    <name type="scientific">Rathayibacter tanaceti</name>
    <dbReference type="NCBI Taxonomy" id="1671680"/>
    <lineage>
        <taxon>Bacteria</taxon>
        <taxon>Bacillati</taxon>
        <taxon>Actinomycetota</taxon>
        <taxon>Actinomycetes</taxon>
        <taxon>Micrococcales</taxon>
        <taxon>Microbacteriaceae</taxon>
        <taxon>Rathayibacter</taxon>
    </lineage>
</organism>
<dbReference type="GO" id="GO:0046677">
    <property type="term" value="P:response to antibiotic"/>
    <property type="evidence" value="ECO:0007669"/>
    <property type="project" value="UniProtKB-KW"/>
</dbReference>
<dbReference type="InterPro" id="IPR051784">
    <property type="entry name" value="Nod_factor_ABC_transporter"/>
</dbReference>
<dbReference type="PRINTS" id="PR00164">
    <property type="entry name" value="ABC2TRNSPORT"/>
</dbReference>
<dbReference type="GO" id="GO:0043190">
    <property type="term" value="C:ATP-binding cassette (ABC) transporter complex"/>
    <property type="evidence" value="ECO:0007669"/>
    <property type="project" value="InterPro"/>
</dbReference>
<dbReference type="PANTHER" id="PTHR43229:SF2">
    <property type="entry name" value="NODULATION PROTEIN J"/>
    <property type="match status" value="1"/>
</dbReference>
<dbReference type="AlphaFoldDB" id="A0A166IHB7"/>
<keyword evidence="2" id="KW-0812">Transmembrane</keyword>
<protein>
    <submittedName>
        <fullName evidence="7">ABC-2 type transporter</fullName>
    </submittedName>
</protein>
<accession>A0A166IHB7</accession>
<keyword evidence="8" id="KW-1185">Reference proteome</keyword>
<feature type="domain" description="ABC-2 type transporter transmembrane" evidence="6">
    <location>
        <begin position="34"/>
        <end position="215"/>
    </location>
</feature>
<evidence type="ECO:0000256" key="5">
    <source>
        <dbReference type="ARBA" id="ARBA00023251"/>
    </source>
</evidence>
<evidence type="ECO:0000259" key="6">
    <source>
        <dbReference type="Pfam" id="PF01061"/>
    </source>
</evidence>
<keyword evidence="3" id="KW-1133">Transmembrane helix</keyword>
<proteinExistence type="predicted"/>
<evidence type="ECO:0000256" key="2">
    <source>
        <dbReference type="ARBA" id="ARBA00022692"/>
    </source>
</evidence>
<keyword evidence="5" id="KW-0046">Antibiotic resistance</keyword>
<evidence type="ECO:0000313" key="7">
    <source>
        <dbReference type="EMBL" id="KZX22396.1"/>
    </source>
</evidence>
<dbReference type="InterPro" id="IPR013525">
    <property type="entry name" value="ABC2_TM"/>
</dbReference>
<keyword evidence="4" id="KW-0472">Membrane</keyword>